<dbReference type="Proteomes" id="UP000692954">
    <property type="component" value="Unassembled WGS sequence"/>
</dbReference>
<protein>
    <submittedName>
        <fullName evidence="1">Uncharacterized protein</fullName>
    </submittedName>
</protein>
<organism evidence="1 2">
    <name type="scientific">Paramecium sonneborni</name>
    <dbReference type="NCBI Taxonomy" id="65129"/>
    <lineage>
        <taxon>Eukaryota</taxon>
        <taxon>Sar</taxon>
        <taxon>Alveolata</taxon>
        <taxon>Ciliophora</taxon>
        <taxon>Intramacronucleata</taxon>
        <taxon>Oligohymenophorea</taxon>
        <taxon>Peniculida</taxon>
        <taxon>Parameciidae</taxon>
        <taxon>Paramecium</taxon>
    </lineage>
</organism>
<keyword evidence="2" id="KW-1185">Reference proteome</keyword>
<gene>
    <name evidence="1" type="ORF">PSON_ATCC_30995.1.T2390007</name>
</gene>
<evidence type="ECO:0000313" key="1">
    <source>
        <dbReference type="EMBL" id="CAD8129709.1"/>
    </source>
</evidence>
<proteinExistence type="predicted"/>
<comment type="caution">
    <text evidence="1">The sequence shown here is derived from an EMBL/GenBank/DDBJ whole genome shotgun (WGS) entry which is preliminary data.</text>
</comment>
<dbReference type="EMBL" id="CAJJDN010000239">
    <property type="protein sequence ID" value="CAD8129709.1"/>
    <property type="molecule type" value="Genomic_DNA"/>
</dbReference>
<accession>A0A8S1RRG5</accession>
<reference evidence="1" key="1">
    <citation type="submission" date="2021-01" db="EMBL/GenBank/DDBJ databases">
        <authorList>
            <consortium name="Genoscope - CEA"/>
            <person name="William W."/>
        </authorList>
    </citation>
    <scope>NUCLEOTIDE SEQUENCE</scope>
</reference>
<sequence>MYERQSSSWIQRGFKYLINIFNLRDFKYHYKQNVEIILDAGSPITYWKSPTHNLYSLNAKDNQNCNKLILKLDNIYLYSLKLYLIFSPDDINLP</sequence>
<evidence type="ECO:0000313" key="2">
    <source>
        <dbReference type="Proteomes" id="UP000692954"/>
    </source>
</evidence>
<name>A0A8S1RRG5_9CILI</name>
<dbReference type="AlphaFoldDB" id="A0A8S1RRG5"/>